<keyword evidence="5" id="KW-0560">Oxidoreductase</keyword>
<evidence type="ECO:0000256" key="2">
    <source>
        <dbReference type="ARBA" id="ARBA00022630"/>
    </source>
</evidence>
<dbReference type="Pfam" id="PF13183">
    <property type="entry name" value="Fer4_8"/>
    <property type="match status" value="1"/>
</dbReference>
<dbReference type="GO" id="GO:0046872">
    <property type="term" value="F:metal ion binding"/>
    <property type="evidence" value="ECO:0007669"/>
    <property type="project" value="UniProtKB-KW"/>
</dbReference>
<dbReference type="PROSITE" id="PS51379">
    <property type="entry name" value="4FE4S_FER_2"/>
    <property type="match status" value="1"/>
</dbReference>
<proteinExistence type="predicted"/>
<name>A0AAP4BYG8_9CORY</name>
<dbReference type="Pfam" id="PF01565">
    <property type="entry name" value="FAD_binding_4"/>
    <property type="match status" value="1"/>
</dbReference>
<dbReference type="InterPro" id="IPR009051">
    <property type="entry name" value="Helical_ferredxn"/>
</dbReference>
<gene>
    <name evidence="10" type="ORF">QPX58_05295</name>
</gene>
<reference evidence="10" key="1">
    <citation type="submission" date="2023-05" db="EMBL/GenBank/DDBJ databases">
        <title>Metabolic capabilities are highly conserved among human nasal-associated Corynebacterium species in pangenomic analyses.</title>
        <authorList>
            <person name="Tran T.H."/>
            <person name="Roberts A.Q."/>
            <person name="Escapa I.F."/>
            <person name="Gao W."/>
            <person name="Conlan S."/>
            <person name="Kong H."/>
            <person name="Segre J.A."/>
            <person name="Kelly M.S."/>
            <person name="Lemon K.P."/>
        </authorList>
    </citation>
    <scope>NUCLEOTIDE SEQUENCE</scope>
    <source>
        <strain evidence="10">KPL2618</strain>
    </source>
</reference>
<dbReference type="PROSITE" id="PS51387">
    <property type="entry name" value="FAD_PCMH"/>
    <property type="match status" value="1"/>
</dbReference>
<sequence>MTDTTRFNRLDPSVFSRVAKTGLRTDMMTRAAYSSDASIFRRVPAAILEPKTVSDIRDGLEIAKARQWKVVGRGGGTSVAGNAIGEGLIIDTSRYFNRIIEIDAESRTAIVEPGVVADALRDAAAPYGLTYGPDPSTHSRCTIGGMVANNACGSHSVAYGTAADSVVDVTLMLSDGREVTFSEGGCDDPDIDRRLHELVDQNADLIDNELGRFPRQVSGYGLHYLLASNGFNTAKMVAGTEGTIGIITRLTVKLVSVPKHKALAVLAFDSVFEAAAAAAELRKPGVFTIEGMGGDLLNALRSKVGQENAGENLPGIRNGKGAGGWLYCETGEETLSGALSVAEDLLNSVSVVDSTIVHDTKEMRELWKIREASAGVVTRLPDGGEAWPNWEDSAVPPENLADYLRSLYDLMDKYDLRGIPFGHFGEGCVHVRISFDFNSPEGIQKFKSFMNEAAELVSSFDGSLSGEHGDGRARSSLLRYMYSEEMLDLFDQFKKIFDPASFFNPGVLVCADPIDEGIRISTAQRVNEKAPVHKLSQDNSSLVDAVNRCVGVSACRSDSGSMCPSFQITGDEVHSTRGRARLLSEMFRGESISKGFKSKEVNEALDLCLSCKACASECPVNVDMATYKAEFLNKHFQGRIRPRAHYTMGWLPLLGYIAHRLPIIPSLIDRVMSADKLSKVVADLAGLDNKRPLINFAHTSLRSWFKRHQPLDEISACEGLESWSSGQDKKPNGNWETDSWADEERTVVLWPDSFNSNLGTEPAEAAIEVLEMLGYNVQIPSEFVCCGLTWHSTGQLQTSKRVLHQTAKVMKPFVDNHIPVVAIEPSCTTMLQKEAAELVSDPTIQRLAEATYSFSEFVSPRIQALRDVGVVGSVDRSALTQIHCHEQSLGDPEMSEKLLSALGVEQDTIDTGCCGLAGNWGFEKGHAEMSMALGERELFPKVRRAQEDEDIVIADGFSCRTHIKQGTNVRARHIAEVLRDVLKENLN</sequence>
<dbReference type="EMBL" id="JASNVU010000005">
    <property type="protein sequence ID" value="MDK4334829.1"/>
    <property type="molecule type" value="Genomic_DNA"/>
</dbReference>
<dbReference type="Proteomes" id="UP001230317">
    <property type="component" value="Unassembled WGS sequence"/>
</dbReference>
<feature type="domain" description="FAD-binding PCMH-type" evidence="9">
    <location>
        <begin position="40"/>
        <end position="257"/>
    </location>
</feature>
<keyword evidence="3" id="KW-0479">Metal-binding</keyword>
<dbReference type="PANTHER" id="PTHR11748">
    <property type="entry name" value="D-LACTATE DEHYDROGENASE"/>
    <property type="match status" value="1"/>
</dbReference>
<dbReference type="InterPro" id="IPR004113">
    <property type="entry name" value="FAD-bd_oxidored_4_C"/>
</dbReference>
<dbReference type="InterPro" id="IPR004017">
    <property type="entry name" value="Cys_rich_dom"/>
</dbReference>
<keyword evidence="6" id="KW-0408">Iron</keyword>
<dbReference type="Gene3D" id="3.30.465.10">
    <property type="match status" value="1"/>
</dbReference>
<evidence type="ECO:0000259" key="8">
    <source>
        <dbReference type="PROSITE" id="PS51379"/>
    </source>
</evidence>
<dbReference type="SUPFAM" id="SSF55103">
    <property type="entry name" value="FAD-linked oxidases, C-terminal domain"/>
    <property type="match status" value="1"/>
</dbReference>
<dbReference type="GO" id="GO:0004458">
    <property type="term" value="F:D-lactate dehydrogenase (cytochrome) activity"/>
    <property type="evidence" value="ECO:0007669"/>
    <property type="project" value="TreeGrafter"/>
</dbReference>
<keyword evidence="4" id="KW-0274">FAD</keyword>
<evidence type="ECO:0000256" key="7">
    <source>
        <dbReference type="ARBA" id="ARBA00023014"/>
    </source>
</evidence>
<evidence type="ECO:0000256" key="3">
    <source>
        <dbReference type="ARBA" id="ARBA00022723"/>
    </source>
</evidence>
<accession>A0AAP4BYG8</accession>
<comment type="cofactor">
    <cofactor evidence="1">
        <name>FAD</name>
        <dbReference type="ChEBI" id="CHEBI:57692"/>
    </cofactor>
</comment>
<keyword evidence="2" id="KW-0285">Flavoprotein</keyword>
<evidence type="ECO:0000313" key="11">
    <source>
        <dbReference type="Proteomes" id="UP001230317"/>
    </source>
</evidence>
<comment type="caution">
    <text evidence="10">The sequence shown here is derived from an EMBL/GenBank/DDBJ whole genome shotgun (WGS) entry which is preliminary data.</text>
</comment>
<dbReference type="PANTHER" id="PTHR11748:SF119">
    <property type="entry name" value="D-2-HYDROXYGLUTARATE DEHYDROGENASE"/>
    <property type="match status" value="1"/>
</dbReference>
<dbReference type="GO" id="GO:0008720">
    <property type="term" value="F:D-lactate dehydrogenase (NAD+) activity"/>
    <property type="evidence" value="ECO:0007669"/>
    <property type="project" value="TreeGrafter"/>
</dbReference>
<feature type="domain" description="4Fe-4S ferredoxin-type" evidence="8">
    <location>
        <begin position="597"/>
        <end position="628"/>
    </location>
</feature>
<evidence type="ECO:0000256" key="4">
    <source>
        <dbReference type="ARBA" id="ARBA00022827"/>
    </source>
</evidence>
<dbReference type="PROSITE" id="PS00198">
    <property type="entry name" value="4FE4S_FER_1"/>
    <property type="match status" value="1"/>
</dbReference>
<dbReference type="Pfam" id="PF02913">
    <property type="entry name" value="FAD-oxidase_C"/>
    <property type="match status" value="1"/>
</dbReference>
<evidence type="ECO:0000256" key="1">
    <source>
        <dbReference type="ARBA" id="ARBA00001974"/>
    </source>
</evidence>
<dbReference type="GO" id="GO:0051536">
    <property type="term" value="F:iron-sulfur cluster binding"/>
    <property type="evidence" value="ECO:0007669"/>
    <property type="project" value="UniProtKB-KW"/>
</dbReference>
<dbReference type="Gene3D" id="3.30.70.2740">
    <property type="match status" value="1"/>
</dbReference>
<dbReference type="InterPro" id="IPR036318">
    <property type="entry name" value="FAD-bd_PCMH-like_sf"/>
</dbReference>
<dbReference type="SUPFAM" id="SSF46548">
    <property type="entry name" value="alpha-helical ferredoxin"/>
    <property type="match status" value="1"/>
</dbReference>
<evidence type="ECO:0000313" key="10">
    <source>
        <dbReference type="EMBL" id="MDK4334829.1"/>
    </source>
</evidence>
<evidence type="ECO:0000256" key="6">
    <source>
        <dbReference type="ARBA" id="ARBA00023004"/>
    </source>
</evidence>
<organism evidence="10 11">
    <name type="scientific">Corynebacterium accolens</name>
    <dbReference type="NCBI Taxonomy" id="38284"/>
    <lineage>
        <taxon>Bacteria</taxon>
        <taxon>Bacillati</taxon>
        <taxon>Actinomycetota</taxon>
        <taxon>Actinomycetes</taxon>
        <taxon>Mycobacteriales</taxon>
        <taxon>Corynebacteriaceae</taxon>
        <taxon>Corynebacterium</taxon>
    </lineage>
</organism>
<evidence type="ECO:0000256" key="5">
    <source>
        <dbReference type="ARBA" id="ARBA00023002"/>
    </source>
</evidence>
<dbReference type="AlphaFoldDB" id="A0AAP4BYG8"/>
<dbReference type="Gene3D" id="1.10.1060.10">
    <property type="entry name" value="Alpha-helical ferredoxin"/>
    <property type="match status" value="1"/>
</dbReference>
<dbReference type="InterPro" id="IPR016169">
    <property type="entry name" value="FAD-bd_PCMH_sub2"/>
</dbReference>
<dbReference type="InterPro" id="IPR006094">
    <property type="entry name" value="Oxid_FAD_bind_N"/>
</dbReference>
<dbReference type="RefSeq" id="WP_005282299.1">
    <property type="nucleotide sequence ID" value="NZ_JASNVC010000001.1"/>
</dbReference>
<dbReference type="InterPro" id="IPR017900">
    <property type="entry name" value="4Fe4S_Fe_S_CS"/>
</dbReference>
<keyword evidence="7" id="KW-0411">Iron-sulfur</keyword>
<dbReference type="GO" id="GO:1903457">
    <property type="term" value="P:lactate catabolic process"/>
    <property type="evidence" value="ECO:0007669"/>
    <property type="project" value="TreeGrafter"/>
</dbReference>
<evidence type="ECO:0000259" key="9">
    <source>
        <dbReference type="PROSITE" id="PS51387"/>
    </source>
</evidence>
<dbReference type="GO" id="GO:0071949">
    <property type="term" value="F:FAD binding"/>
    <property type="evidence" value="ECO:0007669"/>
    <property type="project" value="InterPro"/>
</dbReference>
<dbReference type="InterPro" id="IPR016166">
    <property type="entry name" value="FAD-bd_PCMH"/>
</dbReference>
<dbReference type="InterPro" id="IPR017896">
    <property type="entry name" value="4Fe4S_Fe-S-bd"/>
</dbReference>
<dbReference type="SUPFAM" id="SSF56176">
    <property type="entry name" value="FAD-binding/transporter-associated domain-like"/>
    <property type="match status" value="1"/>
</dbReference>
<dbReference type="InterPro" id="IPR016164">
    <property type="entry name" value="FAD-linked_Oxase-like_C"/>
</dbReference>
<dbReference type="Pfam" id="PF02754">
    <property type="entry name" value="CCG"/>
    <property type="match status" value="2"/>
</dbReference>
<protein>
    <submittedName>
        <fullName evidence="10">FAD-binding and (Fe-S)-binding domain-containing protein</fullName>
    </submittedName>
</protein>